<accession>A0A182QJQ8</accession>
<dbReference type="GO" id="GO:0016491">
    <property type="term" value="F:oxidoreductase activity"/>
    <property type="evidence" value="ECO:0007669"/>
    <property type="project" value="InterPro"/>
</dbReference>
<reference evidence="8" key="1">
    <citation type="submission" date="2014-01" db="EMBL/GenBank/DDBJ databases">
        <title>The Genome Sequence of Anopheles farauti FAR1 (V2).</title>
        <authorList>
            <consortium name="The Broad Institute Genomics Platform"/>
            <person name="Neafsey D.E."/>
            <person name="Besansky N."/>
            <person name="Howell P."/>
            <person name="Walton C."/>
            <person name="Young S.K."/>
            <person name="Zeng Q."/>
            <person name="Gargeya S."/>
            <person name="Fitzgerald M."/>
            <person name="Haas B."/>
            <person name="Abouelleil A."/>
            <person name="Allen A.W."/>
            <person name="Alvarado L."/>
            <person name="Arachchi H.M."/>
            <person name="Berlin A.M."/>
            <person name="Chapman S.B."/>
            <person name="Gainer-Dewar J."/>
            <person name="Goldberg J."/>
            <person name="Griggs A."/>
            <person name="Gujja S."/>
            <person name="Hansen M."/>
            <person name="Howarth C."/>
            <person name="Imamovic A."/>
            <person name="Ireland A."/>
            <person name="Larimer J."/>
            <person name="McCowan C."/>
            <person name="Murphy C."/>
            <person name="Pearson M."/>
            <person name="Poon T.W."/>
            <person name="Priest M."/>
            <person name="Roberts A."/>
            <person name="Saif S."/>
            <person name="Shea T."/>
            <person name="Sisk P."/>
            <person name="Sykes S."/>
            <person name="Wortman J."/>
            <person name="Nusbaum C."/>
            <person name="Birren B."/>
        </authorList>
    </citation>
    <scope>NUCLEOTIDE SEQUENCE [LARGE SCALE GENOMIC DNA]</scope>
    <source>
        <strain evidence="8">FAR1</strain>
    </source>
</reference>
<reference evidence="7" key="2">
    <citation type="submission" date="2020-05" db="UniProtKB">
        <authorList>
            <consortium name="EnsemblMetazoa"/>
        </authorList>
    </citation>
    <scope>IDENTIFICATION</scope>
    <source>
        <strain evidence="7">FAR1</strain>
    </source>
</reference>
<feature type="domain" description="Fatty acid hydroxylase" evidence="6">
    <location>
        <begin position="169"/>
        <end position="291"/>
    </location>
</feature>
<dbReference type="Proteomes" id="UP000075886">
    <property type="component" value="Unassembled WGS sequence"/>
</dbReference>
<dbReference type="GO" id="GO:0005506">
    <property type="term" value="F:iron ion binding"/>
    <property type="evidence" value="ECO:0007669"/>
    <property type="project" value="InterPro"/>
</dbReference>
<evidence type="ECO:0000256" key="4">
    <source>
        <dbReference type="ARBA" id="ARBA00023136"/>
    </source>
</evidence>
<keyword evidence="8" id="KW-1185">Reference proteome</keyword>
<feature type="transmembrane region" description="Helical" evidence="5">
    <location>
        <begin position="126"/>
        <end position="147"/>
    </location>
</feature>
<dbReference type="GO" id="GO:0016020">
    <property type="term" value="C:membrane"/>
    <property type="evidence" value="ECO:0007669"/>
    <property type="project" value="UniProtKB-SubCell"/>
</dbReference>
<dbReference type="EMBL" id="AXCN02000148">
    <property type="status" value="NOT_ANNOTATED_CDS"/>
    <property type="molecule type" value="Genomic_DNA"/>
</dbReference>
<evidence type="ECO:0000313" key="8">
    <source>
        <dbReference type="Proteomes" id="UP000075886"/>
    </source>
</evidence>
<evidence type="ECO:0000256" key="2">
    <source>
        <dbReference type="ARBA" id="ARBA00022692"/>
    </source>
</evidence>
<dbReference type="STRING" id="69004.A0A182QJQ8"/>
<dbReference type="InterPro" id="IPR050307">
    <property type="entry name" value="Sterol_Desaturase_Related"/>
</dbReference>
<name>A0A182QJQ8_9DIPT</name>
<sequence>MLALSRTNRLEVRYDRGTIRIVSKHRVIGRSSPPSGIRMELPNATSTGGYLQERWDAFLDVVGDEPERLYVWGLSLYIHTLYWVLGSFFVFMDLFQWPRALRKFKNQPGLNEPLKWTDLRKIIRTVLINQLLISLPITLFGFRALIASGAEVNVRTLPSLYEVVRDLLISAAGWELGFYYSHRLLHSKHLYKLIHKQHHEFTAPVAWAAIYAHPIEHIFSNLLPPLLGVQLMRSHVLTTALWLTFVIQDTITGHSGYHVPYLSSNEAHDYHHMKFNQCYGVFGWLDWLHGSDAQFQASRYYQRHQMLLGSQSARELVPDAKKPQHKK</sequence>
<evidence type="ECO:0000259" key="6">
    <source>
        <dbReference type="Pfam" id="PF04116"/>
    </source>
</evidence>
<evidence type="ECO:0000313" key="7">
    <source>
        <dbReference type="EnsemblMetazoa" id="AFAF011641-PA"/>
    </source>
</evidence>
<dbReference type="Pfam" id="PF04116">
    <property type="entry name" value="FA_hydroxylase"/>
    <property type="match status" value="1"/>
</dbReference>
<protein>
    <recommendedName>
        <fullName evidence="6">Fatty acid hydroxylase domain-containing protein</fullName>
    </recommendedName>
</protein>
<dbReference type="PANTHER" id="PTHR11863">
    <property type="entry name" value="STEROL DESATURASE"/>
    <property type="match status" value="1"/>
</dbReference>
<dbReference type="InterPro" id="IPR006694">
    <property type="entry name" value="Fatty_acid_hydroxylase"/>
</dbReference>
<evidence type="ECO:0000256" key="5">
    <source>
        <dbReference type="SAM" id="Phobius"/>
    </source>
</evidence>
<proteinExistence type="predicted"/>
<evidence type="ECO:0000256" key="1">
    <source>
        <dbReference type="ARBA" id="ARBA00004370"/>
    </source>
</evidence>
<feature type="transmembrane region" description="Helical" evidence="5">
    <location>
        <begin position="69"/>
        <end position="95"/>
    </location>
</feature>
<keyword evidence="3 5" id="KW-1133">Transmembrane helix</keyword>
<keyword evidence="4 5" id="KW-0472">Membrane</keyword>
<dbReference type="AlphaFoldDB" id="A0A182QJQ8"/>
<keyword evidence="2 5" id="KW-0812">Transmembrane</keyword>
<dbReference type="EnsemblMetazoa" id="AFAF011641-RA">
    <property type="protein sequence ID" value="AFAF011641-PA"/>
    <property type="gene ID" value="AFAF011641"/>
</dbReference>
<comment type="subcellular location">
    <subcellularLocation>
        <location evidence="1">Membrane</location>
    </subcellularLocation>
</comment>
<evidence type="ECO:0000256" key="3">
    <source>
        <dbReference type="ARBA" id="ARBA00022989"/>
    </source>
</evidence>
<organism evidence="7 8">
    <name type="scientific">Anopheles farauti</name>
    <dbReference type="NCBI Taxonomy" id="69004"/>
    <lineage>
        <taxon>Eukaryota</taxon>
        <taxon>Metazoa</taxon>
        <taxon>Ecdysozoa</taxon>
        <taxon>Arthropoda</taxon>
        <taxon>Hexapoda</taxon>
        <taxon>Insecta</taxon>
        <taxon>Pterygota</taxon>
        <taxon>Neoptera</taxon>
        <taxon>Endopterygota</taxon>
        <taxon>Diptera</taxon>
        <taxon>Nematocera</taxon>
        <taxon>Culicoidea</taxon>
        <taxon>Culicidae</taxon>
        <taxon>Anophelinae</taxon>
        <taxon>Anopheles</taxon>
    </lineage>
</organism>
<dbReference type="VEuPathDB" id="VectorBase:AFAF011641"/>
<dbReference type="GO" id="GO:0008610">
    <property type="term" value="P:lipid biosynthetic process"/>
    <property type="evidence" value="ECO:0007669"/>
    <property type="project" value="InterPro"/>
</dbReference>